<dbReference type="Proteomes" id="UP000015620">
    <property type="component" value="Chromosome"/>
</dbReference>
<organism evidence="1 2">
    <name type="scientific">Treponema pedis str. T A4</name>
    <dbReference type="NCBI Taxonomy" id="1291379"/>
    <lineage>
        <taxon>Bacteria</taxon>
        <taxon>Pseudomonadati</taxon>
        <taxon>Spirochaetota</taxon>
        <taxon>Spirochaetia</taxon>
        <taxon>Spirochaetales</taxon>
        <taxon>Treponemataceae</taxon>
        <taxon>Treponema</taxon>
    </lineage>
</organism>
<dbReference type="KEGG" id="tped:TPE_0804"/>
<gene>
    <name evidence="1" type="ORF">TPE_0804</name>
</gene>
<dbReference type="AlphaFoldDB" id="S5ZT53"/>
<evidence type="ECO:0000313" key="2">
    <source>
        <dbReference type="Proteomes" id="UP000015620"/>
    </source>
</evidence>
<dbReference type="EMBL" id="CP004120">
    <property type="protein sequence ID" value="AGT43300.1"/>
    <property type="molecule type" value="Genomic_DNA"/>
</dbReference>
<name>S5ZT53_9SPIR</name>
<keyword evidence="2" id="KW-1185">Reference proteome</keyword>
<evidence type="ECO:0000313" key="1">
    <source>
        <dbReference type="EMBL" id="AGT43300.1"/>
    </source>
</evidence>
<accession>S5ZT53</accession>
<dbReference type="PATRIC" id="fig|1291379.3.peg.800"/>
<protein>
    <submittedName>
        <fullName evidence="1">Uncharacterized protein</fullName>
    </submittedName>
</protein>
<reference evidence="1 2" key="1">
    <citation type="journal article" date="2013" name="PLoS ONE">
        <title>Genome-Wide Relatedness of Treponema pedis, from Gingiva and Necrotic Skin Lesions of Pigs, with the Human Oral Pathogen Treponema denticola.</title>
        <authorList>
            <person name="Svartstrom O."/>
            <person name="Mushtaq M."/>
            <person name="Pringle M."/>
            <person name="Segerman B."/>
        </authorList>
    </citation>
    <scope>NUCLEOTIDE SEQUENCE [LARGE SCALE GENOMIC DNA]</scope>
    <source>
        <strain evidence="1">T A4</strain>
    </source>
</reference>
<proteinExistence type="predicted"/>
<sequence>MKRILQTITEINSPDCKNIINFIFFQDLVFDFIVNINFIL</sequence>
<dbReference type="HOGENOM" id="CLU_3298117_0_0_12"/>